<proteinExistence type="predicted"/>
<gene>
    <name evidence="1" type="ORF">P7K49_023420</name>
</gene>
<dbReference type="EMBL" id="JASSZA010000011">
    <property type="protein sequence ID" value="KAK2097969.1"/>
    <property type="molecule type" value="Genomic_DNA"/>
</dbReference>
<comment type="caution">
    <text evidence="1">The sequence shown here is derived from an EMBL/GenBank/DDBJ whole genome shotgun (WGS) entry which is preliminary data.</text>
</comment>
<protein>
    <submittedName>
        <fullName evidence="1">Uncharacterized protein</fullName>
    </submittedName>
</protein>
<reference evidence="1 2" key="1">
    <citation type="submission" date="2023-05" db="EMBL/GenBank/DDBJ databases">
        <title>B98-5 Cell Line De Novo Hybrid Assembly: An Optical Mapping Approach.</title>
        <authorList>
            <person name="Kananen K."/>
            <person name="Auerbach J.A."/>
            <person name="Kautto E."/>
            <person name="Blachly J.S."/>
        </authorList>
    </citation>
    <scope>NUCLEOTIDE SEQUENCE [LARGE SCALE GENOMIC DNA]</scope>
    <source>
        <strain evidence="1">B95-8</strain>
        <tissue evidence="1">Cell line</tissue>
    </source>
</reference>
<evidence type="ECO:0000313" key="2">
    <source>
        <dbReference type="Proteomes" id="UP001266305"/>
    </source>
</evidence>
<evidence type="ECO:0000313" key="1">
    <source>
        <dbReference type="EMBL" id="KAK2097969.1"/>
    </source>
</evidence>
<sequence>MQISRKLTSLSPAVELVPAKEVQEVNELHQLSKIVSLLEGTGLSYKSQGSEESKSQKENLYLASSSAIPTPELPLELGILLMLQVLQGSTTVFVGARQIAAASKPLLHRGNSMKEILSPVEDGKSENQRGKFPCHGERAMLGCLLSCCPKCECMYQLYTDLPCNASLPGARVEPGLQGASAPIQIAFAYCRTGSFSANPKGCSRGLMGKVVSRLGLTWEAVPGLQGSARSSRANATR</sequence>
<organism evidence="1 2">
    <name type="scientific">Saguinus oedipus</name>
    <name type="common">Cotton-top tamarin</name>
    <name type="synonym">Oedipomidas oedipus</name>
    <dbReference type="NCBI Taxonomy" id="9490"/>
    <lineage>
        <taxon>Eukaryota</taxon>
        <taxon>Metazoa</taxon>
        <taxon>Chordata</taxon>
        <taxon>Craniata</taxon>
        <taxon>Vertebrata</taxon>
        <taxon>Euteleostomi</taxon>
        <taxon>Mammalia</taxon>
        <taxon>Eutheria</taxon>
        <taxon>Euarchontoglires</taxon>
        <taxon>Primates</taxon>
        <taxon>Haplorrhini</taxon>
        <taxon>Platyrrhini</taxon>
        <taxon>Cebidae</taxon>
        <taxon>Callitrichinae</taxon>
        <taxon>Saguinus</taxon>
    </lineage>
</organism>
<keyword evidence="2" id="KW-1185">Reference proteome</keyword>
<name>A0ABQ9ULP6_SAGOE</name>
<dbReference type="Proteomes" id="UP001266305">
    <property type="component" value="Unassembled WGS sequence"/>
</dbReference>
<accession>A0ABQ9ULP6</accession>